<gene>
    <name evidence="1" type="ORF">UFOVP71_393</name>
</gene>
<sequence length="239" mass="25726">MLKDIVLDVAKNIASLGTFEEILVEQEADSTKFTAYPEDSTLTVLANSRAKVDELPEKFGMLNLSFMVGLSNLYRSEDSKVATGTNNKSEIDRLSFSGVDGNKDEYRLTPTNLMKTKSRSFKGTTWDVVVKPAANKISELSARAGLYASIDPNLVASTDNGKLVFTFGGAGGGGHAGKFVFADTTQTLKRPVTLPIQSLLLALKTASQGTPIVSISEKVAKVEFDSGVIAYEYLVIAQQ</sequence>
<reference evidence="1" key="1">
    <citation type="submission" date="2020-05" db="EMBL/GenBank/DDBJ databases">
        <authorList>
            <person name="Chiriac C."/>
            <person name="Salcher M."/>
            <person name="Ghai R."/>
            <person name="Kavagutti S V."/>
        </authorList>
    </citation>
    <scope>NUCLEOTIDE SEQUENCE</scope>
</reference>
<proteinExistence type="predicted"/>
<accession>A0A6J5TA98</accession>
<name>A0A6J5TA98_9CAUD</name>
<organism evidence="1">
    <name type="scientific">uncultured Caudovirales phage</name>
    <dbReference type="NCBI Taxonomy" id="2100421"/>
    <lineage>
        <taxon>Viruses</taxon>
        <taxon>Duplodnaviria</taxon>
        <taxon>Heunggongvirae</taxon>
        <taxon>Uroviricota</taxon>
        <taxon>Caudoviricetes</taxon>
        <taxon>Peduoviridae</taxon>
        <taxon>Maltschvirus</taxon>
        <taxon>Maltschvirus maltsch</taxon>
    </lineage>
</organism>
<protein>
    <submittedName>
        <fullName evidence="1">Uncharacterized protein</fullName>
    </submittedName>
</protein>
<evidence type="ECO:0000313" key="1">
    <source>
        <dbReference type="EMBL" id="CAB4241855.1"/>
    </source>
</evidence>
<dbReference type="EMBL" id="LR797824">
    <property type="protein sequence ID" value="CAB4241855.1"/>
    <property type="molecule type" value="Genomic_DNA"/>
</dbReference>